<dbReference type="EMBL" id="MN738915">
    <property type="protein sequence ID" value="QHT31049.1"/>
    <property type="molecule type" value="Genomic_DNA"/>
</dbReference>
<reference evidence="2" key="1">
    <citation type="journal article" date="2020" name="Nature">
        <title>Giant virus diversity and host interactions through global metagenomics.</title>
        <authorList>
            <person name="Schulz F."/>
            <person name="Roux S."/>
            <person name="Paez-Espino D."/>
            <person name="Jungbluth S."/>
            <person name="Walsh D.A."/>
            <person name="Denef V.J."/>
            <person name="McMahon K.D."/>
            <person name="Konstantinidis K.T."/>
            <person name="Eloe-Fadrosh E.A."/>
            <person name="Kyrpides N.C."/>
            <person name="Woyke T."/>
        </authorList>
    </citation>
    <scope>NUCLEOTIDE SEQUENCE</scope>
    <source>
        <strain evidence="2">GVMAG-M-3300009155-2</strain>
    </source>
</reference>
<feature type="compositionally biased region" description="Basic residues" evidence="1">
    <location>
        <begin position="825"/>
        <end position="841"/>
    </location>
</feature>
<dbReference type="Gene3D" id="3.90.70.80">
    <property type="match status" value="1"/>
</dbReference>
<evidence type="ECO:0000313" key="2">
    <source>
        <dbReference type="EMBL" id="QHT31049.1"/>
    </source>
</evidence>
<dbReference type="AlphaFoldDB" id="A0A6C0ERT8"/>
<dbReference type="CDD" id="cd22744">
    <property type="entry name" value="OTU"/>
    <property type="match status" value="1"/>
</dbReference>
<name>A0A6C0ERT8_9ZZZZ</name>
<proteinExistence type="predicted"/>
<protein>
    <recommendedName>
        <fullName evidence="3">OTU domain-containing protein</fullName>
    </recommendedName>
</protein>
<evidence type="ECO:0008006" key="3">
    <source>
        <dbReference type="Google" id="ProtNLM"/>
    </source>
</evidence>
<sequence>MTTIPNELKITINTSIPGFQKITYKPSMSIPDISKDDNVVMFNPLIKLKESTIEKIPENMRIKEFFNKGLFDSLINFHGSQPKKTLDVATKEGIVDNNIKVTLNTILPENSVIYINKKPYVIADVQWTKGDWKIDTKKKKEEYDSSKITDPYLYSAVVKDEIISGEKELGSLSENILYGPNYDGPKDNVILNKTSSLDKGLGLGLATGITKPVASNSSLQDQQILNPPSNQQVQQSTSTPIPIAIANLQKQHTLSIENNSHTSNISQPQPNVETKGIINPTPQITKQPTLTITNNSSKFEDLTNEVNEPIPETILTSNITSTKNIRAYFKNPKYYNFINLLFKNFTPSEQRMITSVYLNTTSINVKLYSNNISESAYTETINGLSIVNNTGEGDCFFIAIADAINYHNYKNQNNKKNRITNGIYGNGNNLFTKNYLRSIVTDYFLNLKDIDHYLEVAEINADQLNDLFKKHIKTIEKTMSENGQTGDIGEDVYINIVNDLYLSSDNFLITKTDKIPVIIDNYYKPYTVVSKSQISKYMNSSYYWANEVAFKAVCEKLNLNVIPIEYQNGQMRIPFMNLMDDCANWNRYVFLLYKNSHYELITFTNIYKKISKQPSISNKLIKDKISIFNKNSNIIPPFYIIFLIFASYYINLDDDSKNKIVLLSQIFNTINISFNNIYKNLNDPLYKNYLTEFIKYFPNSKNKFTTNALQTAGEYPPYYNRGYYNNPYYYNNRGYTPYVENRMIKSEHKSGGPNICYYITIDMELQPGKSLTPGQMSNLKCTRKWNSVRKAYSELTGQKYIIKPVYNQEPINSNNRNINNDKYKTSKRRPNNFNRTRNRKG</sequence>
<feature type="region of interest" description="Disordered" evidence="1">
    <location>
        <begin position="809"/>
        <end position="841"/>
    </location>
</feature>
<evidence type="ECO:0000256" key="1">
    <source>
        <dbReference type="SAM" id="MobiDB-lite"/>
    </source>
</evidence>
<accession>A0A6C0ERT8</accession>
<organism evidence="2">
    <name type="scientific">viral metagenome</name>
    <dbReference type="NCBI Taxonomy" id="1070528"/>
    <lineage>
        <taxon>unclassified sequences</taxon>
        <taxon>metagenomes</taxon>
        <taxon>organismal metagenomes</taxon>
    </lineage>
</organism>